<protein>
    <submittedName>
        <fullName evidence="1">Uncharacterized protein</fullName>
    </submittedName>
</protein>
<dbReference type="RefSeq" id="WP_189678040.1">
    <property type="nucleotide sequence ID" value="NZ_BNCJ01000001.1"/>
</dbReference>
<dbReference type="EMBL" id="BNCJ01000001">
    <property type="protein sequence ID" value="GHF33145.1"/>
    <property type="molecule type" value="Genomic_DNA"/>
</dbReference>
<evidence type="ECO:0000313" key="1">
    <source>
        <dbReference type="EMBL" id="GHF33145.1"/>
    </source>
</evidence>
<reference evidence="1" key="1">
    <citation type="journal article" date="2014" name="Int. J. Syst. Evol. Microbiol.">
        <title>Complete genome sequence of Corynebacterium casei LMG S-19264T (=DSM 44701T), isolated from a smear-ripened cheese.</title>
        <authorList>
            <consortium name="US DOE Joint Genome Institute (JGI-PGF)"/>
            <person name="Walter F."/>
            <person name="Albersmeier A."/>
            <person name="Kalinowski J."/>
            <person name="Ruckert C."/>
        </authorList>
    </citation>
    <scope>NUCLEOTIDE SEQUENCE</scope>
    <source>
        <strain evidence="1">KCTC 42650</strain>
    </source>
</reference>
<keyword evidence="2" id="KW-1185">Reference proteome</keyword>
<proteinExistence type="predicted"/>
<reference evidence="1" key="2">
    <citation type="submission" date="2020-09" db="EMBL/GenBank/DDBJ databases">
        <authorList>
            <person name="Sun Q."/>
            <person name="Kim S."/>
        </authorList>
    </citation>
    <scope>NUCLEOTIDE SEQUENCE</scope>
    <source>
        <strain evidence="1">KCTC 42650</strain>
    </source>
</reference>
<dbReference type="AlphaFoldDB" id="A0A8J3GT78"/>
<gene>
    <name evidence="1" type="ORF">GCM10017056_00690</name>
</gene>
<evidence type="ECO:0000313" key="2">
    <source>
        <dbReference type="Proteomes" id="UP000626220"/>
    </source>
</evidence>
<name>A0A8J3GT78_9RHOB</name>
<accession>A0A8J3GT78</accession>
<sequence>MSSHLTPLEVCERLIAPAKALGPILGYKEKAAYAWRQGSKWRDAGDMPPDANRRALAYARARGIPLTADHLIHGAERSEIDALLAEKVAAE</sequence>
<organism evidence="1 2">
    <name type="scientific">Seohaeicola zhoushanensis</name>
    <dbReference type="NCBI Taxonomy" id="1569283"/>
    <lineage>
        <taxon>Bacteria</taxon>
        <taxon>Pseudomonadati</taxon>
        <taxon>Pseudomonadota</taxon>
        <taxon>Alphaproteobacteria</taxon>
        <taxon>Rhodobacterales</taxon>
        <taxon>Roseobacteraceae</taxon>
        <taxon>Seohaeicola</taxon>
    </lineage>
</organism>
<comment type="caution">
    <text evidence="1">The sequence shown here is derived from an EMBL/GenBank/DDBJ whole genome shotgun (WGS) entry which is preliminary data.</text>
</comment>
<dbReference type="Proteomes" id="UP000626220">
    <property type="component" value="Unassembled WGS sequence"/>
</dbReference>